<evidence type="ECO:0000256" key="2">
    <source>
        <dbReference type="PROSITE-ProRule" id="PRU00703"/>
    </source>
</evidence>
<dbReference type="PANTHER" id="PTHR48108">
    <property type="entry name" value="CBS DOMAIN-CONTAINING PROTEIN CBSX2, CHLOROPLASTIC"/>
    <property type="match status" value="1"/>
</dbReference>
<dbReference type="InterPro" id="IPR000644">
    <property type="entry name" value="CBS_dom"/>
</dbReference>
<keyword evidence="1" id="KW-0677">Repeat</keyword>
<dbReference type="InterPro" id="IPR046342">
    <property type="entry name" value="CBS_dom_sf"/>
</dbReference>
<dbReference type="PROSITE" id="PS51371">
    <property type="entry name" value="CBS"/>
    <property type="match status" value="1"/>
</dbReference>
<evidence type="ECO:0000313" key="6">
    <source>
        <dbReference type="Proteomes" id="UP000703038"/>
    </source>
</evidence>
<dbReference type="SUPFAM" id="SSF54631">
    <property type="entry name" value="CBS-domain pair"/>
    <property type="match status" value="1"/>
</dbReference>
<dbReference type="CDD" id="cd05401">
    <property type="entry name" value="NT_GlnE_GlnD_like"/>
    <property type="match status" value="1"/>
</dbReference>
<dbReference type="EMBL" id="JAFBBK010000001">
    <property type="protein sequence ID" value="MBM7414881.1"/>
    <property type="molecule type" value="Genomic_DNA"/>
</dbReference>
<evidence type="ECO:0000259" key="3">
    <source>
        <dbReference type="PROSITE" id="PS50042"/>
    </source>
</evidence>
<dbReference type="SUPFAM" id="SSF51206">
    <property type="entry name" value="cAMP-binding domain-like"/>
    <property type="match status" value="1"/>
</dbReference>
<dbReference type="InterPro" id="IPR051462">
    <property type="entry name" value="CBS_domain-containing"/>
</dbReference>
<dbReference type="InterPro" id="IPR018821">
    <property type="entry name" value="DUF294_put_nucleoTrafse_sb-bd"/>
</dbReference>
<keyword evidence="2" id="KW-0129">CBS domain</keyword>
<dbReference type="SMART" id="SM00116">
    <property type="entry name" value="CBS"/>
    <property type="match status" value="2"/>
</dbReference>
<evidence type="ECO:0000313" key="5">
    <source>
        <dbReference type="EMBL" id="MBM7414881.1"/>
    </source>
</evidence>
<dbReference type="SMART" id="SM00100">
    <property type="entry name" value="cNMP"/>
    <property type="match status" value="1"/>
</dbReference>
<dbReference type="InterPro" id="IPR005105">
    <property type="entry name" value="GlnD_Uridyltrans_N"/>
</dbReference>
<protein>
    <submittedName>
        <fullName evidence="5">CBS domain-containing protein</fullName>
    </submittedName>
</protein>
<keyword evidence="6" id="KW-1185">Reference proteome</keyword>
<dbReference type="Pfam" id="PF00027">
    <property type="entry name" value="cNMP_binding"/>
    <property type="match status" value="1"/>
</dbReference>
<proteinExistence type="predicted"/>
<sequence>MPTSSPADTLAEFLAGHSPFDSLTRSELTDLAATASTAEYAAGDVVVGPGVDDIDAVWVVWSGSVDLLHPDDVDGAAPLDTIEPGGLFGFSAMLVGLRTTFTATAARPSVVVRLPGPSVRPVFASTAGVTYLARTIAQSFGGRSIASPSPDGSGLSSAPGGTAAALVRRAAATVDADTSIRDAVCLMTERGSSCVVIPTTRGRYGIFTDRDLRTRVVAAGVPVDTRIGSVMTAPAAVVDADRTPAGVLLEMLELGVQHMPVVDVRGGLVGVLESADLLANSTTRSFTLRRHVEAAVSTDALIEVSAGLRPLIVDLWRTGTTAGAASGILSVVVDALVRRALELAIAASPTQLRGRDLAWLSLGSVGRREAMPSSDVDSALSWSDGLVGREEALRDLARAVHRTLDACGLPADTNNAIASSPRFARSASAWRAAASGWLDDPLGDRGIVMSSLLVDGRVVWGDPDLHSVPDAYREMAVEHPEALRLQLRDALATRARVRSVRDVLARRGTTVDLKSHAVSPIVNLARWGGMSVGVACASTPARLTAAAGNGLLSEPDSRVLVDVFERLQHLRFGHQVDCLSDGRTPTDVVALGELSPLERSMVMDAIREIASVQRRVGHVASTVGVPVPRAVRDR</sequence>
<dbReference type="InterPro" id="IPR000595">
    <property type="entry name" value="cNMP-bd_dom"/>
</dbReference>
<evidence type="ECO:0000256" key="1">
    <source>
        <dbReference type="ARBA" id="ARBA00022737"/>
    </source>
</evidence>
<dbReference type="Pfam" id="PF03445">
    <property type="entry name" value="DUF294"/>
    <property type="match status" value="1"/>
</dbReference>
<gene>
    <name evidence="5" type="ORF">JOE42_001614</name>
</gene>
<dbReference type="PANTHER" id="PTHR48108:SF26">
    <property type="entry name" value="CBS DOMAIN-CONTAINING PROTEIN DDB_G0289609"/>
    <property type="match status" value="1"/>
</dbReference>
<dbReference type="InterPro" id="IPR014710">
    <property type="entry name" value="RmlC-like_jellyroll"/>
</dbReference>
<accession>A0ABS2KSE9</accession>
<organism evidence="5 6">
    <name type="scientific">Rhodococcoides corynebacterioides</name>
    <dbReference type="NCBI Taxonomy" id="53972"/>
    <lineage>
        <taxon>Bacteria</taxon>
        <taxon>Bacillati</taxon>
        <taxon>Actinomycetota</taxon>
        <taxon>Actinomycetes</taxon>
        <taxon>Mycobacteriales</taxon>
        <taxon>Nocardiaceae</taxon>
        <taxon>Rhodococcoides</taxon>
    </lineage>
</organism>
<dbReference type="Gene3D" id="3.10.580.10">
    <property type="entry name" value="CBS-domain"/>
    <property type="match status" value="1"/>
</dbReference>
<dbReference type="CDD" id="cd00038">
    <property type="entry name" value="CAP_ED"/>
    <property type="match status" value="1"/>
</dbReference>
<name>A0ABS2KSE9_9NOCA</name>
<dbReference type="PROSITE" id="PS50042">
    <property type="entry name" value="CNMP_BINDING_3"/>
    <property type="match status" value="1"/>
</dbReference>
<comment type="caution">
    <text evidence="5">The sequence shown here is derived from an EMBL/GenBank/DDBJ whole genome shotgun (WGS) entry which is preliminary data.</text>
</comment>
<feature type="domain" description="Cyclic nucleotide-binding" evidence="3">
    <location>
        <begin position="19"/>
        <end position="123"/>
    </location>
</feature>
<reference evidence="5 6" key="1">
    <citation type="submission" date="2021-01" db="EMBL/GenBank/DDBJ databases">
        <title>Genomics of switchgrass bacterial isolates.</title>
        <authorList>
            <person name="Shade A."/>
        </authorList>
    </citation>
    <scope>NUCLEOTIDE SEQUENCE [LARGE SCALE GENOMIC DNA]</scope>
    <source>
        <strain evidence="5 6">PvP111</strain>
    </source>
</reference>
<dbReference type="Proteomes" id="UP000703038">
    <property type="component" value="Unassembled WGS sequence"/>
</dbReference>
<dbReference type="Pfam" id="PF10335">
    <property type="entry name" value="DUF294_C"/>
    <property type="match status" value="1"/>
</dbReference>
<dbReference type="Gene3D" id="2.60.120.10">
    <property type="entry name" value="Jelly Rolls"/>
    <property type="match status" value="1"/>
</dbReference>
<dbReference type="Pfam" id="PF00571">
    <property type="entry name" value="CBS"/>
    <property type="match status" value="2"/>
</dbReference>
<evidence type="ECO:0000259" key="4">
    <source>
        <dbReference type="PROSITE" id="PS51371"/>
    </source>
</evidence>
<feature type="domain" description="CBS" evidence="4">
    <location>
        <begin position="231"/>
        <end position="288"/>
    </location>
</feature>
<dbReference type="InterPro" id="IPR018490">
    <property type="entry name" value="cNMP-bd_dom_sf"/>
</dbReference>
<dbReference type="RefSeq" id="WP_204867764.1">
    <property type="nucleotide sequence ID" value="NZ_JAFBBK010000001.1"/>
</dbReference>